<evidence type="ECO:0000313" key="1">
    <source>
        <dbReference type="EMBL" id="KAJ1931086.1"/>
    </source>
</evidence>
<dbReference type="Proteomes" id="UP001150603">
    <property type="component" value="Unassembled WGS sequence"/>
</dbReference>
<evidence type="ECO:0000313" key="2">
    <source>
        <dbReference type="Proteomes" id="UP001150603"/>
    </source>
</evidence>
<name>A0ACC1IYS9_9FUNG</name>
<feature type="non-terminal residue" evidence="1">
    <location>
        <position position="1"/>
    </location>
</feature>
<comment type="caution">
    <text evidence="1">The sequence shown here is derived from an EMBL/GenBank/DDBJ whole genome shotgun (WGS) entry which is preliminary data.</text>
</comment>
<sequence>PAITVIYMPLLKNDQFEDPEFDPATADFCATFNAQWKPEQVDKLADLTSMNFEQELERIRSAVKDAYLKKKAYREYLEKYS</sequence>
<accession>A0ACC1IYS9</accession>
<reference evidence="1" key="1">
    <citation type="submission" date="2022-07" db="EMBL/GenBank/DDBJ databases">
        <title>Phylogenomic reconstructions and comparative analyses of Kickxellomycotina fungi.</title>
        <authorList>
            <person name="Reynolds N.K."/>
            <person name="Stajich J.E."/>
            <person name="Barry K."/>
            <person name="Grigoriev I.V."/>
            <person name="Crous P."/>
            <person name="Smith M.E."/>
        </authorList>
    </citation>
    <scope>NUCLEOTIDE SEQUENCE</scope>
    <source>
        <strain evidence="1">NRRL 5244</strain>
    </source>
</reference>
<gene>
    <name evidence="1" type="ORF">FBU59_006834</name>
</gene>
<keyword evidence="2" id="KW-1185">Reference proteome</keyword>
<organism evidence="1 2">
    <name type="scientific">Linderina macrospora</name>
    <dbReference type="NCBI Taxonomy" id="4868"/>
    <lineage>
        <taxon>Eukaryota</taxon>
        <taxon>Fungi</taxon>
        <taxon>Fungi incertae sedis</taxon>
        <taxon>Zoopagomycota</taxon>
        <taxon>Kickxellomycotina</taxon>
        <taxon>Kickxellomycetes</taxon>
        <taxon>Kickxellales</taxon>
        <taxon>Kickxellaceae</taxon>
        <taxon>Linderina</taxon>
    </lineage>
</organism>
<protein>
    <submittedName>
        <fullName evidence="1">Uncharacterized protein</fullName>
    </submittedName>
</protein>
<dbReference type="EMBL" id="JANBPW010006182">
    <property type="protein sequence ID" value="KAJ1931086.1"/>
    <property type="molecule type" value="Genomic_DNA"/>
</dbReference>
<proteinExistence type="predicted"/>